<dbReference type="OrthoDB" id="68483at2759"/>
<feature type="region of interest" description="Disordered" evidence="3">
    <location>
        <begin position="1081"/>
        <end position="1139"/>
    </location>
</feature>
<keyword evidence="5" id="KW-0808">Transferase</keyword>
<gene>
    <name evidence="5" type="ORF">BSAL_05025</name>
</gene>
<dbReference type="Proteomes" id="UP000051952">
    <property type="component" value="Unassembled WGS sequence"/>
</dbReference>
<feature type="compositionally biased region" description="Low complexity" evidence="3">
    <location>
        <begin position="45"/>
        <end position="56"/>
    </location>
</feature>
<reference evidence="6" key="1">
    <citation type="submission" date="2015-09" db="EMBL/GenBank/DDBJ databases">
        <authorList>
            <consortium name="Pathogen Informatics"/>
        </authorList>
    </citation>
    <scope>NUCLEOTIDE SEQUENCE [LARGE SCALE GENOMIC DNA]</scope>
    <source>
        <strain evidence="6">Lake Konstanz</strain>
    </source>
</reference>
<name>A0A0S4IZU6_BODSA</name>
<feature type="compositionally biased region" description="Polar residues" evidence="3">
    <location>
        <begin position="1"/>
        <end position="12"/>
    </location>
</feature>
<feature type="region of interest" description="Disordered" evidence="3">
    <location>
        <begin position="846"/>
        <end position="888"/>
    </location>
</feature>
<keyword evidence="2" id="KW-0067">ATP-binding</keyword>
<feature type="region of interest" description="Disordered" evidence="3">
    <location>
        <begin position="162"/>
        <end position="187"/>
    </location>
</feature>
<feature type="compositionally biased region" description="Basic and acidic residues" evidence="3">
    <location>
        <begin position="862"/>
        <end position="871"/>
    </location>
</feature>
<feature type="compositionally biased region" description="Polar residues" evidence="3">
    <location>
        <begin position="277"/>
        <end position="288"/>
    </location>
</feature>
<feature type="domain" description="Protein kinase" evidence="4">
    <location>
        <begin position="592"/>
        <end position="1007"/>
    </location>
</feature>
<feature type="compositionally biased region" description="Acidic residues" evidence="3">
    <location>
        <begin position="850"/>
        <end position="860"/>
    </location>
</feature>
<dbReference type="Gene3D" id="1.10.510.10">
    <property type="entry name" value="Transferase(Phosphotransferase) domain 1"/>
    <property type="match status" value="1"/>
</dbReference>
<feature type="compositionally biased region" description="Low complexity" evidence="3">
    <location>
        <begin position="482"/>
        <end position="491"/>
    </location>
</feature>
<dbReference type="InterPro" id="IPR011009">
    <property type="entry name" value="Kinase-like_dom_sf"/>
</dbReference>
<dbReference type="SMART" id="SM00220">
    <property type="entry name" value="S_TKc"/>
    <property type="match status" value="1"/>
</dbReference>
<sequence>MTLTTTSMSTEQLAAASDQPIGHATTTTATISSSSAADVLPMALSAPSPRTSSARRQQLPEQQHTTPISSNVAPYVQQLLQQWANLRVPLRDAVQATAQSLLLQAQQQNLSQGSTVMHHVDGFNSALNATTAGGGGLTTLPFLRGTAPRRDSAATHDFLVNEPRQQDGVGLASAPPITSSSTKRENEHPLLMSGVGAGSMAGSAAASTAASSTLASFPTRTFMEDLVATNSTSARGGGERGAASIAAASGSQTVSAAVAPLHQPFLDFAASLLSNPETGAQEATSPLSANGDPIAGVENDSAAVSGPSSTIMPFNDPPPVAAKDTRQLLQQQQQHSTTMTLQTAGDVLNSLILPYVGQDEMFLSSCTILLATLQQLVEHLESFQKGAMEDGCAVVASSPPSPTQALIAAVAAAAAERVPANPTSFVSGGGGGAVSNAAHPATSAVSSIEHQLLQRALQQQQQHHHGTPSSQQPPLLLPPPSSESTLSSLTSDPAAISPTAAALRHKSPSGTPTTTDPLLPFNCISFSVSARPAAAGGPPRGHRVVAATHSGNPRSSELGSFVSYLFPHSVVLTNKLVRDEDDVGMKRLNNEYTFLETLGQGTCGKVKLAYSATRGIPVAVKIVRRGGMNAAAKRGLGDASGSKELALRQEIAVMKKLRHKNIVSLLEVIDDPAAEKMYLVMQFIDKGSVGAVQPNGSCSAVEPVRLAQIARQIASGLDYLHSHGVVHRDVKPENILHDMSGNCREGRVYLADFSVASTFGASLSISKKTDMNEVSVSRGRAPTTLHHHNNTDGPHYGSLLTPNNAAAANHGADSNPGIVAVAGTPLFIAPELLVKRFAVAAARASRHAEEDAEEDDDVVGEDGGRTAAEQRKKSRRLDSLSNSSDTSSMDELQAADAWSFGVTMFALYCGKIPFETIDNVIRYGDGEVDLPPIQQFGFLEDSEVFDMSALPEPLRVTHAKVKLASANVRSLWSALIASLLDRNPFGRPSPRDARKKIKDIESEYGTLIREEHDLRTAMDVFERHGNVLADGNNVVGGATAGRARRVSIAQQRLSVASAMLLVSNNDLNTAITELRVSFEDEDTMSSPMTASSRAQGGPTPRSPTTAFAAHHSVGASTAGGGPSSFHYGGRPPLTHPTATTNHSALQNALHIQQQLAQQHVTLVGSGSGSTVSGSGNSSSTEDCLHSIRMLAATIGRAIGGDHPPTTSAGHRADIPEHGSVVVTSGGAPQQQNVTHLATPSSAIDVLSADEMLAAHQHAADPRDAGAGSTSATVVMATSSDTDTLLLRHRPQPPPADAARNPQSPSRRVS</sequence>
<dbReference type="GO" id="GO:0005524">
    <property type="term" value="F:ATP binding"/>
    <property type="evidence" value="ECO:0007669"/>
    <property type="project" value="UniProtKB-KW"/>
</dbReference>
<dbReference type="GO" id="GO:0005737">
    <property type="term" value="C:cytoplasm"/>
    <property type="evidence" value="ECO:0007669"/>
    <property type="project" value="TreeGrafter"/>
</dbReference>
<feature type="compositionally biased region" description="Polar residues" evidence="3">
    <location>
        <begin position="59"/>
        <end position="70"/>
    </location>
</feature>
<feature type="region of interest" description="Disordered" evidence="3">
    <location>
        <begin position="44"/>
        <end position="70"/>
    </location>
</feature>
<protein>
    <submittedName>
        <fullName evidence="5">Protein kinase, putative</fullName>
    </submittedName>
</protein>
<dbReference type="VEuPathDB" id="TriTrypDB:BSAL_05025"/>
<dbReference type="PANTHER" id="PTHR24346:SF30">
    <property type="entry name" value="MATERNAL EMBRYONIC LEUCINE ZIPPER KINASE"/>
    <property type="match status" value="1"/>
</dbReference>
<evidence type="ECO:0000259" key="4">
    <source>
        <dbReference type="PROSITE" id="PS50011"/>
    </source>
</evidence>
<dbReference type="Pfam" id="PF00069">
    <property type="entry name" value="Pkinase"/>
    <property type="match status" value="1"/>
</dbReference>
<feature type="region of interest" description="Disordered" evidence="3">
    <location>
        <begin position="455"/>
        <end position="492"/>
    </location>
</feature>
<dbReference type="InterPro" id="IPR000719">
    <property type="entry name" value="Prot_kinase_dom"/>
</dbReference>
<keyword evidence="6" id="KW-1185">Reference proteome</keyword>
<feature type="region of interest" description="Disordered" evidence="3">
    <location>
        <begin position="277"/>
        <end position="302"/>
    </location>
</feature>
<dbReference type="EMBL" id="CYKH01000659">
    <property type="protein sequence ID" value="CUG11495.1"/>
    <property type="molecule type" value="Genomic_DNA"/>
</dbReference>
<evidence type="ECO:0000313" key="5">
    <source>
        <dbReference type="EMBL" id="CUG11495.1"/>
    </source>
</evidence>
<feature type="compositionally biased region" description="Polar residues" evidence="3">
    <location>
        <begin position="1084"/>
        <end position="1094"/>
    </location>
</feature>
<evidence type="ECO:0000256" key="1">
    <source>
        <dbReference type="ARBA" id="ARBA00022741"/>
    </source>
</evidence>
<accession>A0A0S4IZU6</accession>
<keyword evidence="1" id="KW-0547">Nucleotide-binding</keyword>
<evidence type="ECO:0000313" key="6">
    <source>
        <dbReference type="Proteomes" id="UP000051952"/>
    </source>
</evidence>
<keyword evidence="5" id="KW-0418">Kinase</keyword>
<dbReference type="Gene3D" id="3.30.200.20">
    <property type="entry name" value="Phosphorylase Kinase, domain 1"/>
    <property type="match status" value="1"/>
</dbReference>
<evidence type="ECO:0000256" key="2">
    <source>
        <dbReference type="ARBA" id="ARBA00022840"/>
    </source>
</evidence>
<evidence type="ECO:0000256" key="3">
    <source>
        <dbReference type="SAM" id="MobiDB-lite"/>
    </source>
</evidence>
<dbReference type="PANTHER" id="PTHR24346">
    <property type="entry name" value="MAP/MICROTUBULE AFFINITY-REGULATING KINASE"/>
    <property type="match status" value="1"/>
</dbReference>
<feature type="region of interest" description="Disordered" evidence="3">
    <location>
        <begin position="777"/>
        <end position="808"/>
    </location>
</feature>
<feature type="compositionally biased region" description="Polar residues" evidence="3">
    <location>
        <begin position="1300"/>
        <end position="1309"/>
    </location>
</feature>
<dbReference type="GO" id="GO:0035556">
    <property type="term" value="P:intracellular signal transduction"/>
    <property type="evidence" value="ECO:0007669"/>
    <property type="project" value="TreeGrafter"/>
</dbReference>
<feature type="compositionally biased region" description="Low complexity" evidence="3">
    <location>
        <begin position="455"/>
        <end position="474"/>
    </location>
</feature>
<dbReference type="GO" id="GO:0004674">
    <property type="term" value="F:protein serine/threonine kinase activity"/>
    <property type="evidence" value="ECO:0007669"/>
    <property type="project" value="TreeGrafter"/>
</dbReference>
<proteinExistence type="predicted"/>
<feature type="region of interest" description="Disordered" evidence="3">
    <location>
        <begin position="1276"/>
        <end position="1309"/>
    </location>
</feature>
<organism evidence="5 6">
    <name type="scientific">Bodo saltans</name>
    <name type="common">Flagellated protozoan</name>
    <dbReference type="NCBI Taxonomy" id="75058"/>
    <lineage>
        <taxon>Eukaryota</taxon>
        <taxon>Discoba</taxon>
        <taxon>Euglenozoa</taxon>
        <taxon>Kinetoplastea</taxon>
        <taxon>Metakinetoplastina</taxon>
        <taxon>Eubodonida</taxon>
        <taxon>Bodonidae</taxon>
        <taxon>Bodo</taxon>
    </lineage>
</organism>
<feature type="region of interest" description="Disordered" evidence="3">
    <location>
        <begin position="1"/>
        <end position="29"/>
    </location>
</feature>
<dbReference type="PROSITE" id="PS50011">
    <property type="entry name" value="PROTEIN_KINASE_DOM"/>
    <property type="match status" value="1"/>
</dbReference>
<dbReference type="SUPFAM" id="SSF56112">
    <property type="entry name" value="Protein kinase-like (PK-like)"/>
    <property type="match status" value="1"/>
</dbReference>